<name>A0A3P1AQ56_9FLAO</name>
<comment type="caution">
    <text evidence="3">The sequence shown here is derived from an EMBL/GenBank/DDBJ whole genome shotgun (WGS) entry which is preliminary data.</text>
</comment>
<proteinExistence type="inferred from homology"/>
<evidence type="ECO:0000259" key="2">
    <source>
        <dbReference type="Pfam" id="PF02657"/>
    </source>
</evidence>
<evidence type="ECO:0000313" key="4">
    <source>
        <dbReference type="Proteomes" id="UP000268372"/>
    </source>
</evidence>
<evidence type="ECO:0000256" key="1">
    <source>
        <dbReference type="ARBA" id="ARBA00010282"/>
    </source>
</evidence>
<gene>
    <name evidence="3" type="ORF">EG242_13040</name>
</gene>
<dbReference type="PANTHER" id="PTHR43597:SF5">
    <property type="entry name" value="SUFE-LIKE PROTEIN 2, CHLOROPLASTIC"/>
    <property type="match status" value="1"/>
</dbReference>
<dbReference type="OrthoDB" id="9799320at2"/>
<dbReference type="AlphaFoldDB" id="A0A3P1AQ56"/>
<dbReference type="EMBL" id="RQTJ01000038">
    <property type="protein sequence ID" value="RRA91091.1"/>
    <property type="molecule type" value="Genomic_DNA"/>
</dbReference>
<evidence type="ECO:0000313" key="3">
    <source>
        <dbReference type="EMBL" id="RRA91091.1"/>
    </source>
</evidence>
<protein>
    <submittedName>
        <fullName evidence="3">SufE family protein</fullName>
    </submittedName>
</protein>
<dbReference type="Proteomes" id="UP000268372">
    <property type="component" value="Unassembled WGS sequence"/>
</dbReference>
<dbReference type="InterPro" id="IPR003808">
    <property type="entry name" value="Fe-S_metab-assoc_dom"/>
</dbReference>
<dbReference type="Gene3D" id="3.90.1010.10">
    <property type="match status" value="1"/>
</dbReference>
<dbReference type="PANTHER" id="PTHR43597">
    <property type="entry name" value="SULFUR ACCEPTOR PROTEIN CSDE"/>
    <property type="match status" value="1"/>
</dbReference>
<dbReference type="RefSeq" id="WP_124900301.1">
    <property type="nucleotide sequence ID" value="NZ_RQTJ01000038.1"/>
</dbReference>
<feature type="domain" description="Fe-S metabolism associated" evidence="2">
    <location>
        <begin position="11"/>
        <end position="129"/>
    </location>
</feature>
<accession>A0A3P1AQ56</accession>
<comment type="similarity">
    <text evidence="1">Belongs to the SufE family.</text>
</comment>
<keyword evidence="4" id="KW-1185">Reference proteome</keyword>
<dbReference type="Pfam" id="PF02657">
    <property type="entry name" value="SufE"/>
    <property type="match status" value="1"/>
</dbReference>
<reference evidence="3 4" key="1">
    <citation type="submission" date="2018-11" db="EMBL/GenBank/DDBJ databases">
        <title>Flavobacterium sp. nov., YIM 102796 draft genome.</title>
        <authorList>
            <person name="Li G."/>
            <person name="Jiang Y."/>
        </authorList>
    </citation>
    <scope>NUCLEOTIDE SEQUENCE [LARGE SCALE GENOMIC DNA]</scope>
    <source>
        <strain evidence="3 4">YIM 102796</strain>
    </source>
</reference>
<organism evidence="3 4">
    <name type="scientific">Paenimyroides viscosum</name>
    <dbReference type="NCBI Taxonomy" id="2488729"/>
    <lineage>
        <taxon>Bacteria</taxon>
        <taxon>Pseudomonadati</taxon>
        <taxon>Bacteroidota</taxon>
        <taxon>Flavobacteriia</taxon>
        <taxon>Flavobacteriales</taxon>
        <taxon>Flavobacteriaceae</taxon>
        <taxon>Paenimyroides</taxon>
    </lineage>
</organism>
<sequence length="138" mass="15810">MTIKEIQEEIVDEFAMFDDWMQRYEYIIELGKSLPLIEDQYKVEENLIRGCQSKVWLHAQKNDDKIVFTADSDAILTKGIIAILIRTFSDQKAVDVMNADTSFIDEIGLKEHLSPTRANGLVSMLKQIKLYAIALQAN</sequence>
<dbReference type="SUPFAM" id="SSF82649">
    <property type="entry name" value="SufE/NifU"/>
    <property type="match status" value="1"/>
</dbReference>